<dbReference type="Gene3D" id="2.70.150.10">
    <property type="entry name" value="Calcium-transporting ATPase, cytoplasmic transduction domain A"/>
    <property type="match status" value="1"/>
</dbReference>
<feature type="transmembrane region" description="Helical" evidence="10">
    <location>
        <begin position="808"/>
        <end position="827"/>
    </location>
</feature>
<dbReference type="Pfam" id="PF00690">
    <property type="entry name" value="Cation_ATPase_N"/>
    <property type="match status" value="1"/>
</dbReference>
<dbReference type="InterPro" id="IPR044492">
    <property type="entry name" value="P_typ_ATPase_HD_dom"/>
</dbReference>
<evidence type="ECO:0000259" key="11">
    <source>
        <dbReference type="SMART" id="SM00831"/>
    </source>
</evidence>
<dbReference type="PRINTS" id="PR00120">
    <property type="entry name" value="HATPASE"/>
</dbReference>
<feature type="transmembrane region" description="Helical" evidence="10">
    <location>
        <begin position="253"/>
        <end position="273"/>
    </location>
</feature>
<dbReference type="InterPro" id="IPR023299">
    <property type="entry name" value="ATPase_P-typ_cyto_dom_N"/>
</dbReference>
<feature type="transmembrane region" description="Helical" evidence="10">
    <location>
        <begin position="848"/>
        <end position="866"/>
    </location>
</feature>
<dbReference type="GO" id="GO:0016887">
    <property type="term" value="F:ATP hydrolysis activity"/>
    <property type="evidence" value="ECO:0007669"/>
    <property type="project" value="InterPro"/>
</dbReference>
<keyword evidence="8 10" id="KW-1133">Transmembrane helix</keyword>
<feature type="transmembrane region" description="Helical" evidence="10">
    <location>
        <begin position="60"/>
        <end position="81"/>
    </location>
</feature>
<feature type="transmembrane region" description="Helical" evidence="10">
    <location>
        <begin position="878"/>
        <end position="897"/>
    </location>
</feature>
<name>A0A7V6A1C2_9BACT</name>
<evidence type="ECO:0000256" key="9">
    <source>
        <dbReference type="ARBA" id="ARBA00023136"/>
    </source>
</evidence>
<dbReference type="PANTHER" id="PTHR43294">
    <property type="entry name" value="SODIUM/POTASSIUM-TRANSPORTING ATPASE SUBUNIT ALPHA"/>
    <property type="match status" value="1"/>
</dbReference>
<dbReference type="SUPFAM" id="SSF81653">
    <property type="entry name" value="Calcium ATPase, transduction domain A"/>
    <property type="match status" value="1"/>
</dbReference>
<protein>
    <submittedName>
        <fullName evidence="12">Cation-translocating P-type ATPase</fullName>
    </submittedName>
</protein>
<evidence type="ECO:0000256" key="10">
    <source>
        <dbReference type="SAM" id="Phobius"/>
    </source>
</evidence>
<dbReference type="InterPro" id="IPR023298">
    <property type="entry name" value="ATPase_P-typ_TM_dom_sf"/>
</dbReference>
<reference evidence="12" key="1">
    <citation type="journal article" date="2020" name="mSystems">
        <title>Genome- and Community-Level Interaction Insights into Carbon Utilization and Element Cycling Functions of Hydrothermarchaeota in Hydrothermal Sediment.</title>
        <authorList>
            <person name="Zhou Z."/>
            <person name="Liu Y."/>
            <person name="Xu W."/>
            <person name="Pan J."/>
            <person name="Luo Z.H."/>
            <person name="Li M."/>
        </authorList>
    </citation>
    <scope>NUCLEOTIDE SEQUENCE [LARGE SCALE GENOMIC DNA]</scope>
    <source>
        <strain evidence="12">SpSt-767</strain>
    </source>
</reference>
<keyword evidence="9 10" id="KW-0472">Membrane</keyword>
<dbReference type="InterPro" id="IPR008250">
    <property type="entry name" value="ATPase_P-typ_transduc_dom_A_sf"/>
</dbReference>
<dbReference type="InterPro" id="IPR001757">
    <property type="entry name" value="P_typ_ATPase"/>
</dbReference>
<dbReference type="InterPro" id="IPR050510">
    <property type="entry name" value="Cation_transp_ATPase_P-type"/>
</dbReference>
<dbReference type="InterPro" id="IPR018303">
    <property type="entry name" value="ATPase_P-typ_P_site"/>
</dbReference>
<keyword evidence="3" id="KW-1003">Cell membrane</keyword>
<keyword evidence="4 10" id="KW-0812">Transmembrane</keyword>
<dbReference type="SUPFAM" id="SSF56784">
    <property type="entry name" value="HAD-like"/>
    <property type="match status" value="1"/>
</dbReference>
<feature type="transmembrane region" description="Helical" evidence="10">
    <location>
        <begin position="726"/>
        <end position="746"/>
    </location>
</feature>
<proteinExistence type="inferred from homology"/>
<comment type="subcellular location">
    <subcellularLocation>
        <location evidence="1">Cell membrane</location>
        <topology evidence="1">Multi-pass membrane protein</topology>
    </subcellularLocation>
</comment>
<evidence type="ECO:0000256" key="4">
    <source>
        <dbReference type="ARBA" id="ARBA00022692"/>
    </source>
</evidence>
<feature type="transmembrane region" description="Helical" evidence="10">
    <location>
        <begin position="767"/>
        <end position="796"/>
    </location>
</feature>
<dbReference type="SUPFAM" id="SSF81660">
    <property type="entry name" value="Metal cation-transporting ATPase, ATP-binding domain N"/>
    <property type="match status" value="1"/>
</dbReference>
<dbReference type="SFLD" id="SFLDF00027">
    <property type="entry name" value="p-type_atpase"/>
    <property type="match status" value="1"/>
</dbReference>
<dbReference type="Pfam" id="PF00122">
    <property type="entry name" value="E1-E2_ATPase"/>
    <property type="match status" value="1"/>
</dbReference>
<dbReference type="Gene3D" id="3.40.50.1000">
    <property type="entry name" value="HAD superfamily/HAD-like"/>
    <property type="match status" value="1"/>
</dbReference>
<keyword evidence="6" id="KW-0067">ATP-binding</keyword>
<organism evidence="12">
    <name type="scientific">Desulfobacca acetoxidans</name>
    <dbReference type="NCBI Taxonomy" id="60893"/>
    <lineage>
        <taxon>Bacteria</taxon>
        <taxon>Pseudomonadati</taxon>
        <taxon>Thermodesulfobacteriota</taxon>
        <taxon>Desulfobaccia</taxon>
        <taxon>Desulfobaccales</taxon>
        <taxon>Desulfobaccaceae</taxon>
        <taxon>Desulfobacca</taxon>
    </lineage>
</organism>
<dbReference type="Pfam" id="PF13246">
    <property type="entry name" value="Cation_ATPase"/>
    <property type="match status" value="1"/>
</dbReference>
<keyword evidence="5" id="KW-0547">Nucleotide-binding</keyword>
<evidence type="ECO:0000256" key="3">
    <source>
        <dbReference type="ARBA" id="ARBA00022475"/>
    </source>
</evidence>
<sequence>MENNTILPDKSPFYTLPPAEVLQALGTSPQGLSAEEAAVRLEEYGPNQLSRARKISPAIIFLRQFASLLMLILLAAIVISYVSGETLDAVVILAILLACGVLGFIQEYRAERAASALAKLAAPMATVIRGGHETIIPSREVVPGDILVLHTGDRVAADGRLLETVNFMADEALLTGESTSVEKEAQAVGQPYSPIAEQHGMVFGGTVVTYGRGRAVVTATGMSTEFGRIAQMLEDVSTEATPLERRMNTIGRVLAAICLAVAVIAVLLGVYKGSPLWPMILWGISLAVAAVPEALPAVVTGALAIGTTRMARRNAIVKRLPAVETMGCTTVICTDKTGTLTKNEMTVTRLHLDGKTIEVTGSGYEPRGEFRGEGGAETSPVLQRAAQVALLCNDAALEENGGSWQVRGDPTEGALLVLGRKAGLTQAGVLEKYPRVAEVPFSSERKRMSTVHRGLEGFLLCLKGAPESLLPWCTAVLTGQGEAPLDEPGRQEIMAQAAIMAGQALRVLGLAYRSLAAVPELTPEAEEADLVWVGLVGMIDPARPEAREAVHLCHQAGIRVIMVTGDHPDTAQAIGRALGMLTKEKKNPAVLTGRDLNAMDDEALLAALKDVQVFARVSPEHKLRLVDLLKKQGEVVAMTGDGVNDAPALKRADIGVAMGLTGTEVTKETAAMILTDDNFASLVAAVEEGRAIFDNIKKYLIYLLSCNFSEILVLTGAIFLGLPLPLLALQILWVNLVTDGLPALALGVDPKAPDIMHRPPRPPQEGVFSRPVTVLLVVISLSLTLLLLPLFAYYWLCNPRQLSDSGQVLTQAQTMVFVTLILAELVNAFNCRSDIHSLFTVGLCTNRFLLTGVLLSLVIMVAVITWDPLAEIFRVTPLGWVDWFVAAGLSLTILPVVEVTKWFLRRRQQPA</sequence>
<dbReference type="EMBL" id="DTGR01000025">
    <property type="protein sequence ID" value="HHS28350.1"/>
    <property type="molecule type" value="Genomic_DNA"/>
</dbReference>
<dbReference type="PANTHER" id="PTHR43294:SF21">
    <property type="entry name" value="CATION TRANSPORTING ATPASE"/>
    <property type="match status" value="1"/>
</dbReference>
<dbReference type="PROSITE" id="PS00154">
    <property type="entry name" value="ATPASE_E1_E2"/>
    <property type="match status" value="1"/>
</dbReference>
<dbReference type="FunFam" id="3.40.50.1000:FF:000028">
    <property type="entry name" value="Calcium-transporting P-type ATPase, putative"/>
    <property type="match status" value="1"/>
</dbReference>
<comment type="caution">
    <text evidence="12">The sequence shown here is derived from an EMBL/GenBank/DDBJ whole genome shotgun (WGS) entry which is preliminary data.</text>
</comment>
<accession>A0A7V6A1C2</accession>
<dbReference type="NCBIfam" id="TIGR01494">
    <property type="entry name" value="ATPase_P-type"/>
    <property type="match status" value="2"/>
</dbReference>
<evidence type="ECO:0000256" key="5">
    <source>
        <dbReference type="ARBA" id="ARBA00022741"/>
    </source>
</evidence>
<dbReference type="GO" id="GO:0005524">
    <property type="term" value="F:ATP binding"/>
    <property type="evidence" value="ECO:0007669"/>
    <property type="project" value="UniProtKB-KW"/>
</dbReference>
<keyword evidence="7" id="KW-1278">Translocase</keyword>
<dbReference type="InterPro" id="IPR036412">
    <property type="entry name" value="HAD-like_sf"/>
</dbReference>
<dbReference type="SFLD" id="SFLDG00002">
    <property type="entry name" value="C1.7:_P-type_atpase_like"/>
    <property type="match status" value="1"/>
</dbReference>
<evidence type="ECO:0000256" key="1">
    <source>
        <dbReference type="ARBA" id="ARBA00004651"/>
    </source>
</evidence>
<feature type="transmembrane region" description="Helical" evidence="10">
    <location>
        <begin position="87"/>
        <end position="105"/>
    </location>
</feature>
<dbReference type="Gene3D" id="3.40.1110.10">
    <property type="entry name" value="Calcium-transporting ATPase, cytoplasmic domain N"/>
    <property type="match status" value="1"/>
</dbReference>
<dbReference type="InterPro" id="IPR004014">
    <property type="entry name" value="ATPase_P-typ_cation-transptr_N"/>
</dbReference>
<dbReference type="GO" id="GO:0005886">
    <property type="term" value="C:plasma membrane"/>
    <property type="evidence" value="ECO:0007669"/>
    <property type="project" value="UniProtKB-SubCell"/>
</dbReference>
<dbReference type="AlphaFoldDB" id="A0A7V6A1C2"/>
<dbReference type="PRINTS" id="PR00119">
    <property type="entry name" value="CATATPASE"/>
</dbReference>
<feature type="transmembrane region" description="Helical" evidence="10">
    <location>
        <begin position="699"/>
        <end position="720"/>
    </location>
</feature>
<dbReference type="SFLD" id="SFLDS00003">
    <property type="entry name" value="Haloacid_Dehalogenase"/>
    <property type="match status" value="1"/>
</dbReference>
<evidence type="ECO:0000313" key="12">
    <source>
        <dbReference type="EMBL" id="HHS28350.1"/>
    </source>
</evidence>
<evidence type="ECO:0000256" key="8">
    <source>
        <dbReference type="ARBA" id="ARBA00022989"/>
    </source>
</evidence>
<dbReference type="InterPro" id="IPR006068">
    <property type="entry name" value="ATPase_P-typ_cation-transptr_C"/>
</dbReference>
<dbReference type="Gene3D" id="1.20.1110.10">
    <property type="entry name" value="Calcium-transporting ATPase, transmembrane domain"/>
    <property type="match status" value="1"/>
</dbReference>
<evidence type="ECO:0000256" key="7">
    <source>
        <dbReference type="ARBA" id="ARBA00022967"/>
    </source>
</evidence>
<comment type="similarity">
    <text evidence="2">Belongs to the cation transport ATPase (P-type) (TC 3.A.3) family. Type IIA subfamily.</text>
</comment>
<evidence type="ECO:0000256" key="6">
    <source>
        <dbReference type="ARBA" id="ARBA00022840"/>
    </source>
</evidence>
<dbReference type="Pfam" id="PF00689">
    <property type="entry name" value="Cation_ATPase_C"/>
    <property type="match status" value="1"/>
</dbReference>
<gene>
    <name evidence="12" type="ORF">ENV52_01440</name>
</gene>
<evidence type="ECO:0000256" key="2">
    <source>
        <dbReference type="ARBA" id="ARBA00005675"/>
    </source>
</evidence>
<feature type="transmembrane region" description="Helical" evidence="10">
    <location>
        <begin position="279"/>
        <end position="305"/>
    </location>
</feature>
<dbReference type="SUPFAM" id="SSF81665">
    <property type="entry name" value="Calcium ATPase, transmembrane domain M"/>
    <property type="match status" value="1"/>
</dbReference>
<feature type="domain" description="Cation-transporting P-type ATPase N-terminal" evidence="11">
    <location>
        <begin position="12"/>
        <end position="85"/>
    </location>
</feature>
<dbReference type="InterPro" id="IPR023214">
    <property type="entry name" value="HAD_sf"/>
</dbReference>
<dbReference type="InterPro" id="IPR059000">
    <property type="entry name" value="ATPase_P-type_domA"/>
</dbReference>
<dbReference type="SMART" id="SM00831">
    <property type="entry name" value="Cation_ATPase_N"/>
    <property type="match status" value="1"/>
</dbReference>